<accession>A0ABQ5FJ36</accession>
<keyword evidence="2" id="KW-1185">Reference proteome</keyword>
<reference evidence="1" key="1">
    <citation type="journal article" date="2022" name="Int. J. Mol. Sci.">
        <title>Draft Genome of Tanacetum Coccineum: Genomic Comparison of Closely Related Tanacetum-Family Plants.</title>
        <authorList>
            <person name="Yamashiro T."/>
            <person name="Shiraishi A."/>
            <person name="Nakayama K."/>
            <person name="Satake H."/>
        </authorList>
    </citation>
    <scope>NUCLEOTIDE SEQUENCE</scope>
</reference>
<protein>
    <submittedName>
        <fullName evidence="1">Uncharacterized protein</fullName>
    </submittedName>
</protein>
<proteinExistence type="predicted"/>
<name>A0ABQ5FJ36_9ASTR</name>
<dbReference type="Proteomes" id="UP001151760">
    <property type="component" value="Unassembled WGS sequence"/>
</dbReference>
<comment type="caution">
    <text evidence="1">The sequence shown here is derived from an EMBL/GenBank/DDBJ whole genome shotgun (WGS) entry which is preliminary data.</text>
</comment>
<dbReference type="EMBL" id="BQNB010017437">
    <property type="protein sequence ID" value="GJT63179.1"/>
    <property type="molecule type" value="Genomic_DNA"/>
</dbReference>
<sequence>MVRWLDDEILRNRIPALRKDLLGVARILRWVEAKKVSPECAYERAKDWRFQPNGDICSHPGETIKVANALIRTVSN</sequence>
<organism evidence="1 2">
    <name type="scientific">Tanacetum coccineum</name>
    <dbReference type="NCBI Taxonomy" id="301880"/>
    <lineage>
        <taxon>Eukaryota</taxon>
        <taxon>Viridiplantae</taxon>
        <taxon>Streptophyta</taxon>
        <taxon>Embryophyta</taxon>
        <taxon>Tracheophyta</taxon>
        <taxon>Spermatophyta</taxon>
        <taxon>Magnoliopsida</taxon>
        <taxon>eudicotyledons</taxon>
        <taxon>Gunneridae</taxon>
        <taxon>Pentapetalae</taxon>
        <taxon>asterids</taxon>
        <taxon>campanulids</taxon>
        <taxon>Asterales</taxon>
        <taxon>Asteraceae</taxon>
        <taxon>Asteroideae</taxon>
        <taxon>Anthemideae</taxon>
        <taxon>Anthemidinae</taxon>
        <taxon>Tanacetum</taxon>
    </lineage>
</organism>
<evidence type="ECO:0000313" key="2">
    <source>
        <dbReference type="Proteomes" id="UP001151760"/>
    </source>
</evidence>
<reference evidence="1" key="2">
    <citation type="submission" date="2022-01" db="EMBL/GenBank/DDBJ databases">
        <authorList>
            <person name="Yamashiro T."/>
            <person name="Shiraishi A."/>
            <person name="Satake H."/>
            <person name="Nakayama K."/>
        </authorList>
    </citation>
    <scope>NUCLEOTIDE SEQUENCE</scope>
</reference>
<evidence type="ECO:0000313" key="1">
    <source>
        <dbReference type="EMBL" id="GJT63179.1"/>
    </source>
</evidence>
<gene>
    <name evidence="1" type="ORF">Tco_1006712</name>
</gene>